<evidence type="ECO:0000256" key="4">
    <source>
        <dbReference type="ARBA" id="ARBA00022840"/>
    </source>
</evidence>
<dbReference type="GO" id="GO:0016887">
    <property type="term" value="F:ATP hydrolysis activity"/>
    <property type="evidence" value="ECO:0007669"/>
    <property type="project" value="InterPro"/>
</dbReference>
<protein>
    <recommendedName>
        <fullName evidence="8">Carnitine transport ATP-binding protein OpuCA</fullName>
        <ecNumber evidence="7">7.6.2.9</ecNumber>
    </recommendedName>
</protein>
<dbReference type="SUPFAM" id="SSF52540">
    <property type="entry name" value="P-loop containing nucleoside triphosphate hydrolases"/>
    <property type="match status" value="1"/>
</dbReference>
<dbReference type="Pfam" id="PF00005">
    <property type="entry name" value="ABC_tran"/>
    <property type="match status" value="1"/>
</dbReference>
<evidence type="ECO:0000256" key="8">
    <source>
        <dbReference type="ARBA" id="ARBA00070305"/>
    </source>
</evidence>
<reference evidence="12" key="1">
    <citation type="submission" date="2021-04" db="EMBL/GenBank/DDBJ databases">
        <title>Draft genome sequence of Xylanibacillus composti strain K13.</title>
        <authorList>
            <person name="Uke A."/>
            <person name="Chhe C."/>
            <person name="Baramee S."/>
            <person name="Kosugi A."/>
        </authorList>
    </citation>
    <scope>NUCLEOTIDE SEQUENCE</scope>
    <source>
        <strain evidence="12">K13</strain>
    </source>
</reference>
<proteinExistence type="predicted"/>
<dbReference type="AlphaFoldDB" id="A0A8J4H2A6"/>
<dbReference type="GO" id="GO:0005524">
    <property type="term" value="F:ATP binding"/>
    <property type="evidence" value="ECO:0007669"/>
    <property type="project" value="UniProtKB-KW"/>
</dbReference>
<dbReference type="InterPro" id="IPR004606">
    <property type="entry name" value="Mop_domain"/>
</dbReference>
<dbReference type="InterPro" id="IPR003593">
    <property type="entry name" value="AAA+_ATPase"/>
</dbReference>
<evidence type="ECO:0000259" key="10">
    <source>
        <dbReference type="PROSITE" id="PS50893"/>
    </source>
</evidence>
<name>A0A8J4H2A6_9BACL</name>
<dbReference type="Gene3D" id="3.40.50.300">
    <property type="entry name" value="P-loop containing nucleotide triphosphate hydrolases"/>
    <property type="match status" value="1"/>
</dbReference>
<accession>A0A8J4H2A6</accession>
<dbReference type="EC" id="7.6.2.9" evidence="7"/>
<dbReference type="Gene3D" id="2.40.50.100">
    <property type="match status" value="1"/>
</dbReference>
<dbReference type="SUPFAM" id="SSF50331">
    <property type="entry name" value="MOP-like"/>
    <property type="match status" value="1"/>
</dbReference>
<keyword evidence="3" id="KW-0547">Nucleotide-binding</keyword>
<evidence type="ECO:0000256" key="5">
    <source>
        <dbReference type="ARBA" id="ARBA00052482"/>
    </source>
</evidence>
<dbReference type="FunFam" id="3.40.50.300:FF:000425">
    <property type="entry name" value="Probable ABC transporter, ATP-binding subunit"/>
    <property type="match status" value="1"/>
</dbReference>
<dbReference type="Proteomes" id="UP000677918">
    <property type="component" value="Unassembled WGS sequence"/>
</dbReference>
<sequence length="359" mass="40430">MISVQLKRQFPALTIDVRTEFAERMTVVAGQSGSGKSTILKMIAGFADPEEGYVQVSGQYVYNRSKNINVYPEKRKIGYVPQNYLLFPHMSVFDNIAFGLQQQKMAKKEIARQVEQAMELCGIRHLHNRFPRDLSGGEKQRVALSRAIVTQPALLLLDEPFSALDVQTKRYVRTEIMEILSAASIPAIMVTHDPMDAITFGKQVYIMERGKLVQQGAYDELRKRPRTSFVAEFAGLTAYKGVAFPDRSGLLRIRLHEGTELKAVGQTTGDVLAIFDPTDIVIAREEEGMQLSTRNCFVMKIMEMHRLVNGMYRLHLKDNLELQAAVSAEAMEQLKLKIGDRVYASIKAAAIRIEPLNSF</sequence>
<keyword evidence="1" id="KW-0813">Transport</keyword>
<organism evidence="12 13">
    <name type="scientific">Xylanibacillus composti</name>
    <dbReference type="NCBI Taxonomy" id="1572762"/>
    <lineage>
        <taxon>Bacteria</taxon>
        <taxon>Bacillati</taxon>
        <taxon>Bacillota</taxon>
        <taxon>Bacilli</taxon>
        <taxon>Bacillales</taxon>
        <taxon>Paenibacillaceae</taxon>
        <taxon>Xylanibacillus</taxon>
    </lineage>
</organism>
<evidence type="ECO:0000256" key="2">
    <source>
        <dbReference type="ARBA" id="ARBA00022505"/>
    </source>
</evidence>
<dbReference type="InterPro" id="IPR003439">
    <property type="entry name" value="ABC_transporter-like_ATP-bd"/>
</dbReference>
<feature type="domain" description="Mop" evidence="11">
    <location>
        <begin position="290"/>
        <end position="355"/>
    </location>
</feature>
<dbReference type="InterPro" id="IPR027417">
    <property type="entry name" value="P-loop_NTPase"/>
</dbReference>
<dbReference type="SMART" id="SM00382">
    <property type="entry name" value="AAA"/>
    <property type="match status" value="1"/>
</dbReference>
<evidence type="ECO:0000256" key="3">
    <source>
        <dbReference type="ARBA" id="ARBA00022741"/>
    </source>
</evidence>
<dbReference type="InterPro" id="IPR050093">
    <property type="entry name" value="ABC_SmlMolc_Importer"/>
</dbReference>
<comment type="subunit">
    <text evidence="6">The complex is composed of two ATP-binding proteins (OpuCA), two transmembrane proteins (OpuCB and OpuCD) and a solute-binding protein (OpuCC).</text>
</comment>
<evidence type="ECO:0000259" key="11">
    <source>
        <dbReference type="PROSITE" id="PS51866"/>
    </source>
</evidence>
<dbReference type="GO" id="GO:0015418">
    <property type="term" value="F:ABC-type quaternary ammonium compound transporting activity"/>
    <property type="evidence" value="ECO:0007669"/>
    <property type="project" value="UniProtKB-EC"/>
</dbReference>
<comment type="caution">
    <text evidence="12">The sequence shown here is derived from an EMBL/GenBank/DDBJ whole genome shotgun (WGS) entry which is preliminary data.</text>
</comment>
<dbReference type="InterPro" id="IPR005116">
    <property type="entry name" value="Transp-assoc_OB_typ1"/>
</dbReference>
<dbReference type="Pfam" id="PF03459">
    <property type="entry name" value="TOBE"/>
    <property type="match status" value="1"/>
</dbReference>
<dbReference type="PROSITE" id="PS00211">
    <property type="entry name" value="ABC_TRANSPORTER_1"/>
    <property type="match status" value="1"/>
</dbReference>
<feature type="domain" description="ABC transporter" evidence="10">
    <location>
        <begin position="1"/>
        <end position="234"/>
    </location>
</feature>
<keyword evidence="2 9" id="KW-0500">Molybdenum</keyword>
<evidence type="ECO:0000313" key="13">
    <source>
        <dbReference type="Proteomes" id="UP000677918"/>
    </source>
</evidence>
<dbReference type="EMBL" id="BOVK01000031">
    <property type="protein sequence ID" value="GIQ69647.1"/>
    <property type="molecule type" value="Genomic_DNA"/>
</dbReference>
<comment type="catalytic activity">
    <reaction evidence="5">
        <text>a quaternary ammonium(out) + ATP + H2O = a quaternary ammonium(in) + ADP + phosphate + H(+)</text>
        <dbReference type="Rhea" id="RHEA:11036"/>
        <dbReference type="ChEBI" id="CHEBI:15377"/>
        <dbReference type="ChEBI" id="CHEBI:15378"/>
        <dbReference type="ChEBI" id="CHEBI:30616"/>
        <dbReference type="ChEBI" id="CHEBI:35267"/>
        <dbReference type="ChEBI" id="CHEBI:43474"/>
        <dbReference type="ChEBI" id="CHEBI:456216"/>
        <dbReference type="EC" id="7.6.2.9"/>
    </reaction>
</comment>
<dbReference type="GO" id="GO:0015689">
    <property type="term" value="P:molybdate ion transport"/>
    <property type="evidence" value="ECO:0007669"/>
    <property type="project" value="InterPro"/>
</dbReference>
<dbReference type="PANTHER" id="PTHR42781:SF4">
    <property type="entry name" value="SPERMIDINE_PUTRESCINE IMPORT ATP-BINDING PROTEIN POTA"/>
    <property type="match status" value="1"/>
</dbReference>
<gene>
    <name evidence="12" type="ORF">XYCOK13_24710</name>
</gene>
<dbReference type="RefSeq" id="WP_213412438.1">
    <property type="nucleotide sequence ID" value="NZ_BOVK01000031.1"/>
</dbReference>
<dbReference type="PROSITE" id="PS50893">
    <property type="entry name" value="ABC_TRANSPORTER_2"/>
    <property type="match status" value="1"/>
</dbReference>
<evidence type="ECO:0000256" key="7">
    <source>
        <dbReference type="ARBA" id="ARBA00066388"/>
    </source>
</evidence>
<evidence type="ECO:0000256" key="6">
    <source>
        <dbReference type="ARBA" id="ARBA00063934"/>
    </source>
</evidence>
<dbReference type="PANTHER" id="PTHR42781">
    <property type="entry name" value="SPERMIDINE/PUTRESCINE IMPORT ATP-BINDING PROTEIN POTA"/>
    <property type="match status" value="1"/>
</dbReference>
<evidence type="ECO:0000256" key="9">
    <source>
        <dbReference type="PROSITE-ProRule" id="PRU01213"/>
    </source>
</evidence>
<keyword evidence="13" id="KW-1185">Reference proteome</keyword>
<evidence type="ECO:0000313" key="12">
    <source>
        <dbReference type="EMBL" id="GIQ69647.1"/>
    </source>
</evidence>
<evidence type="ECO:0000256" key="1">
    <source>
        <dbReference type="ARBA" id="ARBA00022448"/>
    </source>
</evidence>
<dbReference type="PROSITE" id="PS51866">
    <property type="entry name" value="MOP"/>
    <property type="match status" value="1"/>
</dbReference>
<dbReference type="InterPro" id="IPR017871">
    <property type="entry name" value="ABC_transporter-like_CS"/>
</dbReference>
<dbReference type="InterPro" id="IPR008995">
    <property type="entry name" value="Mo/tungstate-bd_C_term_dom"/>
</dbReference>
<keyword evidence="4 12" id="KW-0067">ATP-binding</keyword>